<reference evidence="1" key="2">
    <citation type="journal article" date="2018" name="Syst. Appl. Microbiol.">
        <title>A new symbiotic nanoarchaeote (Candidatus Nanoclepta minutus) and its host (Zestosphaera tikiterensis gen. nov., sp. nov.) from a New Zealand hot spring.</title>
        <authorList>
            <person name="St John E."/>
            <person name="Liu Y."/>
            <person name="Podar M."/>
            <person name="Stott M.B."/>
            <person name="Meneghin J."/>
            <person name="Chen Z."/>
            <person name="Lagutin K."/>
            <person name="Mitchell K."/>
            <person name="Reysenbach A.L."/>
        </authorList>
    </citation>
    <scope>NUCLEOTIDE SEQUENCE [LARGE SCALE GENOMIC DNA]</scope>
    <source>
        <strain evidence="1">NZ3</strain>
    </source>
</reference>
<dbReference type="AlphaFoldDB" id="A0A2R7Y442"/>
<dbReference type="EMBL" id="NBVN01000004">
    <property type="protein sequence ID" value="PUA32326.1"/>
    <property type="molecule type" value="Genomic_DNA"/>
</dbReference>
<evidence type="ECO:0000313" key="1">
    <source>
        <dbReference type="EMBL" id="PUA32326.1"/>
    </source>
</evidence>
<protein>
    <recommendedName>
        <fullName evidence="3">PIN domain-containing protein</fullName>
    </recommendedName>
</protein>
<dbReference type="InterPro" id="IPR029060">
    <property type="entry name" value="PIN-like_dom_sf"/>
</dbReference>
<name>A0A2R7Y442_9CREN</name>
<dbReference type="SUPFAM" id="SSF88723">
    <property type="entry name" value="PIN domain-like"/>
    <property type="match status" value="1"/>
</dbReference>
<dbReference type="Proteomes" id="UP000244093">
    <property type="component" value="Unassembled WGS sequence"/>
</dbReference>
<evidence type="ECO:0008006" key="3">
    <source>
        <dbReference type="Google" id="ProtNLM"/>
    </source>
</evidence>
<sequence>MEAAVIDACFLINWASFSEVALLKNLFSRLFMPEVVFAEIKSAKARALSAEWLSGRYLVLTPVTRLDENEVLEIMSLMAQYPSIPTLDPPELYAFVLAKRLNIPLLTDNKAPKRLVEVVERYKGVRVYDSLDVLVLATPKDRLKDVIEKFINETSFRFSRKRLEELGL</sequence>
<organism evidence="1 2">
    <name type="scientific">Zestosphaera tikiterensis</name>
    <dbReference type="NCBI Taxonomy" id="1973259"/>
    <lineage>
        <taxon>Archaea</taxon>
        <taxon>Thermoproteota</taxon>
        <taxon>Thermoprotei</taxon>
        <taxon>Desulfurococcales</taxon>
        <taxon>Desulfurococcaceae</taxon>
        <taxon>Zestosphaera</taxon>
    </lineage>
</organism>
<proteinExistence type="predicted"/>
<dbReference type="Pfam" id="PF11848">
    <property type="entry name" value="DUF3368"/>
    <property type="match status" value="1"/>
</dbReference>
<evidence type="ECO:0000313" key="2">
    <source>
        <dbReference type="Proteomes" id="UP000244093"/>
    </source>
</evidence>
<comment type="caution">
    <text evidence="1">The sequence shown here is derived from an EMBL/GenBank/DDBJ whole genome shotgun (WGS) entry which is preliminary data.</text>
</comment>
<accession>A0A2R7Y442</accession>
<reference evidence="1" key="1">
    <citation type="submission" date="2017-04" db="EMBL/GenBank/DDBJ databases">
        <authorList>
            <person name="Afonso C.L."/>
            <person name="Miller P.J."/>
            <person name="Scott M.A."/>
            <person name="Spackman E."/>
            <person name="Goraichik I."/>
            <person name="Dimitrov K.M."/>
            <person name="Suarez D.L."/>
            <person name="Swayne D.E."/>
        </authorList>
    </citation>
    <scope>NUCLEOTIDE SEQUENCE</scope>
    <source>
        <strain evidence="1">NZ3</strain>
    </source>
</reference>
<dbReference type="InterPro" id="IPR021799">
    <property type="entry name" value="PIN-like_prokaryotic"/>
</dbReference>
<gene>
    <name evidence="1" type="ORF">B7O98_06605</name>
</gene>